<dbReference type="PANTHER" id="PTHR46558:SF13">
    <property type="entry name" value="HTH-TYPE TRANSCRIPTIONAL REGULATOR IMMR"/>
    <property type="match status" value="1"/>
</dbReference>
<proteinExistence type="predicted"/>
<dbReference type="InterPro" id="IPR001387">
    <property type="entry name" value="Cro/C1-type_HTH"/>
</dbReference>
<dbReference type="PANTHER" id="PTHR46558">
    <property type="entry name" value="TRACRIPTIONAL REGULATORY PROTEIN-RELATED-RELATED"/>
    <property type="match status" value="1"/>
</dbReference>
<dbReference type="EMBL" id="DXIJ01000034">
    <property type="protein sequence ID" value="HIV85522.1"/>
    <property type="molecule type" value="Genomic_DNA"/>
</dbReference>
<protein>
    <submittedName>
        <fullName evidence="3">Helix-turn-helix domain-containing protein</fullName>
    </submittedName>
</protein>
<gene>
    <name evidence="3" type="ORF">H9900_01790</name>
</gene>
<evidence type="ECO:0000256" key="1">
    <source>
        <dbReference type="ARBA" id="ARBA00023125"/>
    </source>
</evidence>
<dbReference type="SUPFAM" id="SSF47413">
    <property type="entry name" value="lambda repressor-like DNA-binding domains"/>
    <property type="match status" value="1"/>
</dbReference>
<comment type="caution">
    <text evidence="3">The sequence shown here is derived from an EMBL/GenBank/DDBJ whole genome shotgun (WGS) entry which is preliminary data.</text>
</comment>
<accession>A0A9D1PPH4</accession>
<dbReference type="InterPro" id="IPR010982">
    <property type="entry name" value="Lambda_DNA-bd_dom_sf"/>
</dbReference>
<reference evidence="3" key="2">
    <citation type="submission" date="2021-04" db="EMBL/GenBank/DDBJ databases">
        <authorList>
            <person name="Gilroy R."/>
        </authorList>
    </citation>
    <scope>NUCLEOTIDE SEQUENCE</scope>
    <source>
        <strain evidence="3">5790</strain>
    </source>
</reference>
<dbReference type="Gene3D" id="1.10.260.40">
    <property type="entry name" value="lambda repressor-like DNA-binding domains"/>
    <property type="match status" value="1"/>
</dbReference>
<dbReference type="Pfam" id="PF01381">
    <property type="entry name" value="HTH_3"/>
    <property type="match status" value="1"/>
</dbReference>
<evidence type="ECO:0000259" key="2">
    <source>
        <dbReference type="PROSITE" id="PS50943"/>
    </source>
</evidence>
<organism evidence="3 4">
    <name type="scientific">Candidatus Monoglobus merdigallinarum</name>
    <dbReference type="NCBI Taxonomy" id="2838698"/>
    <lineage>
        <taxon>Bacteria</taxon>
        <taxon>Bacillati</taxon>
        <taxon>Bacillota</taxon>
        <taxon>Clostridia</taxon>
        <taxon>Monoglobales</taxon>
        <taxon>Monoglobaceae</taxon>
        <taxon>Monoglobus</taxon>
    </lineage>
</organism>
<dbReference type="Proteomes" id="UP000824162">
    <property type="component" value="Unassembled WGS sequence"/>
</dbReference>
<evidence type="ECO:0000313" key="3">
    <source>
        <dbReference type="EMBL" id="HIV85522.1"/>
    </source>
</evidence>
<evidence type="ECO:0000313" key="4">
    <source>
        <dbReference type="Proteomes" id="UP000824162"/>
    </source>
</evidence>
<dbReference type="GO" id="GO:0003677">
    <property type="term" value="F:DNA binding"/>
    <property type="evidence" value="ECO:0007669"/>
    <property type="project" value="UniProtKB-KW"/>
</dbReference>
<keyword evidence="1" id="KW-0238">DNA-binding</keyword>
<reference evidence="3" key="1">
    <citation type="journal article" date="2021" name="PeerJ">
        <title>Extensive microbial diversity within the chicken gut microbiome revealed by metagenomics and culture.</title>
        <authorList>
            <person name="Gilroy R."/>
            <person name="Ravi A."/>
            <person name="Getino M."/>
            <person name="Pursley I."/>
            <person name="Horton D.L."/>
            <person name="Alikhan N.F."/>
            <person name="Baker D."/>
            <person name="Gharbi K."/>
            <person name="Hall N."/>
            <person name="Watson M."/>
            <person name="Adriaenssens E.M."/>
            <person name="Foster-Nyarko E."/>
            <person name="Jarju S."/>
            <person name="Secka A."/>
            <person name="Antonio M."/>
            <person name="Oren A."/>
            <person name="Chaudhuri R.R."/>
            <person name="La Ragione R."/>
            <person name="Hildebrand F."/>
            <person name="Pallen M.J."/>
        </authorList>
    </citation>
    <scope>NUCLEOTIDE SEQUENCE</scope>
    <source>
        <strain evidence="3">5790</strain>
    </source>
</reference>
<dbReference type="SMART" id="SM00530">
    <property type="entry name" value="HTH_XRE"/>
    <property type="match status" value="1"/>
</dbReference>
<feature type="domain" description="HTH cro/C1-type" evidence="2">
    <location>
        <begin position="12"/>
        <end position="66"/>
    </location>
</feature>
<name>A0A9D1PPH4_9FIRM</name>
<sequence>MDKNLYGFADRVKYLREKAGLTQAELARRLCLSRASVNSWEMGLSAPSTPFIVELSRLFHVTSDYLLGLDGMTIKTDNLTDREISAVLNIIDCFDSLKNGNAEK</sequence>
<dbReference type="AlphaFoldDB" id="A0A9D1PPH4"/>
<dbReference type="PROSITE" id="PS50943">
    <property type="entry name" value="HTH_CROC1"/>
    <property type="match status" value="1"/>
</dbReference>
<dbReference type="CDD" id="cd00093">
    <property type="entry name" value="HTH_XRE"/>
    <property type="match status" value="1"/>
</dbReference>